<feature type="compositionally biased region" description="Polar residues" evidence="1">
    <location>
        <begin position="379"/>
        <end position="390"/>
    </location>
</feature>
<feature type="compositionally biased region" description="Polar residues" evidence="1">
    <location>
        <begin position="36"/>
        <end position="49"/>
    </location>
</feature>
<dbReference type="OMA" id="RCHWDID"/>
<keyword evidence="2" id="KW-0812">Transmembrane</keyword>
<feature type="region of interest" description="Disordered" evidence="1">
    <location>
        <begin position="303"/>
        <end position="363"/>
    </location>
</feature>
<comment type="caution">
    <text evidence="3">The sequence shown here is derived from an EMBL/GenBank/DDBJ whole genome shotgun (WGS) entry which is preliminary data.</text>
</comment>
<accession>A0A1C7MDN3</accession>
<dbReference type="OrthoDB" id="3222669at2759"/>
<keyword evidence="4" id="KW-1185">Reference proteome</keyword>
<feature type="region of interest" description="Disordered" evidence="1">
    <location>
        <begin position="379"/>
        <end position="412"/>
    </location>
</feature>
<keyword evidence="2" id="KW-0472">Membrane</keyword>
<feature type="compositionally biased region" description="Low complexity" evidence="1">
    <location>
        <begin position="309"/>
        <end position="330"/>
    </location>
</feature>
<evidence type="ECO:0000256" key="1">
    <source>
        <dbReference type="SAM" id="MobiDB-lite"/>
    </source>
</evidence>
<reference evidence="3 4" key="1">
    <citation type="submission" date="2016-03" db="EMBL/GenBank/DDBJ databases">
        <title>Whole genome sequencing of Grifola frondosa 9006-11.</title>
        <authorList>
            <person name="Min B."/>
            <person name="Park H."/>
            <person name="Kim J.-G."/>
            <person name="Cho H."/>
            <person name="Oh Y.-L."/>
            <person name="Kong W.-S."/>
            <person name="Choi I.-G."/>
        </authorList>
    </citation>
    <scope>NUCLEOTIDE SEQUENCE [LARGE SCALE GENOMIC DNA]</scope>
    <source>
        <strain evidence="3 4">9006-11</strain>
    </source>
</reference>
<keyword evidence="2" id="KW-1133">Transmembrane helix</keyword>
<evidence type="ECO:0000256" key="2">
    <source>
        <dbReference type="SAM" id="Phobius"/>
    </source>
</evidence>
<sequence length="599" mass="65332">MAALYLHNALFASEPSVPPALAQRSLDRRNTHERQPSSVSSVTFQTATSEHSHPTEPLIQRSSGSSAYLDLLSRQPNHPDHGPRDSFNSGLSLRGDPVTPQEVRSHWERSVRRRLRRLRWAKRTLLVVIGGWAGYNTVRYYVAAALHRYRVRQAISLVFGSSSALSLGCIFASVIISATAPHLGHYLKPHSLHILLKELLYYSSSTLLLGLAVANFVLVFLWRDSSDSIISLRGRCHWDIDVVWSGIGDQCDAGIAWGFWLAGAICRLVFTFAILAAYHLTTHKYYLTRQPLRRPRKCFRPPSCISSPSTVGTTASSRSSRAMTVSSSTGPVSISPQSPPATTESQSSHERLSGDNTHRTLRSSRLRIVTLDLSASPNRQAVLSSASSPLRLSDGDPDSPNSSEEEDLSGNDRYGAEIRRLPGAYVAVSGNSPLSAQYDDAAAQAPIPDTELNSFAAHFRALVEQVSRETDEALALVQRDPESDPAARDVRISVLGRTIHRMPTIESLGSREVMSVVTSRPSTRSNTFSTSDGLSNPRSRTNSWDAALKLSGEAPGEMGELRNSPTSSVGANPIAGSRGSSPHYTAANFPLEKMLSESE</sequence>
<gene>
    <name evidence="3" type="ORF">A0H81_05510</name>
</gene>
<feature type="compositionally biased region" description="Basic and acidic residues" evidence="1">
    <location>
        <begin position="347"/>
        <end position="358"/>
    </location>
</feature>
<feature type="region of interest" description="Disordered" evidence="1">
    <location>
        <begin position="520"/>
        <end position="599"/>
    </location>
</feature>
<feature type="transmembrane region" description="Helical" evidence="2">
    <location>
        <begin position="257"/>
        <end position="280"/>
    </location>
</feature>
<evidence type="ECO:0000313" key="3">
    <source>
        <dbReference type="EMBL" id="OBZ74938.1"/>
    </source>
</evidence>
<feature type="compositionally biased region" description="Polar residues" evidence="1">
    <location>
        <begin position="520"/>
        <end position="544"/>
    </location>
</feature>
<feature type="transmembrane region" description="Helical" evidence="2">
    <location>
        <begin position="199"/>
        <end position="222"/>
    </location>
</feature>
<dbReference type="Proteomes" id="UP000092993">
    <property type="component" value="Unassembled WGS sequence"/>
</dbReference>
<organism evidence="3 4">
    <name type="scientific">Grifola frondosa</name>
    <name type="common">Maitake</name>
    <name type="synonym">Polyporus frondosus</name>
    <dbReference type="NCBI Taxonomy" id="5627"/>
    <lineage>
        <taxon>Eukaryota</taxon>
        <taxon>Fungi</taxon>
        <taxon>Dikarya</taxon>
        <taxon>Basidiomycota</taxon>
        <taxon>Agaricomycotina</taxon>
        <taxon>Agaricomycetes</taxon>
        <taxon>Polyporales</taxon>
        <taxon>Grifolaceae</taxon>
        <taxon>Grifola</taxon>
    </lineage>
</organism>
<feature type="transmembrane region" description="Helical" evidence="2">
    <location>
        <begin position="154"/>
        <end position="178"/>
    </location>
</feature>
<evidence type="ECO:0000313" key="4">
    <source>
        <dbReference type="Proteomes" id="UP000092993"/>
    </source>
</evidence>
<feature type="transmembrane region" description="Helical" evidence="2">
    <location>
        <begin position="124"/>
        <end position="142"/>
    </location>
</feature>
<proteinExistence type="predicted"/>
<dbReference type="STRING" id="5627.A0A1C7MDN3"/>
<dbReference type="EMBL" id="LUGG01000005">
    <property type="protein sequence ID" value="OBZ74938.1"/>
    <property type="molecule type" value="Genomic_DNA"/>
</dbReference>
<feature type="region of interest" description="Disordered" evidence="1">
    <location>
        <begin position="27"/>
        <end position="105"/>
    </location>
</feature>
<dbReference type="AlphaFoldDB" id="A0A1C7MDN3"/>
<protein>
    <submittedName>
        <fullName evidence="3">Uncharacterized protein</fullName>
    </submittedName>
</protein>
<name>A0A1C7MDN3_GRIFR</name>
<feature type="compositionally biased region" description="Polar residues" evidence="1">
    <location>
        <begin position="331"/>
        <end position="346"/>
    </location>
</feature>